<dbReference type="Gene3D" id="3.40.50.2300">
    <property type="match status" value="2"/>
</dbReference>
<dbReference type="PANTHER" id="PTHR30146">
    <property type="entry name" value="LACI-RELATED TRANSCRIPTIONAL REPRESSOR"/>
    <property type="match status" value="1"/>
</dbReference>
<evidence type="ECO:0000256" key="1">
    <source>
        <dbReference type="ARBA" id="ARBA00023015"/>
    </source>
</evidence>
<keyword evidence="3" id="KW-0804">Transcription</keyword>
<protein>
    <submittedName>
        <fullName evidence="4">LacI family transcriptional regulator</fullName>
    </submittedName>
</protein>
<dbReference type="GO" id="GO:0000976">
    <property type="term" value="F:transcription cis-regulatory region binding"/>
    <property type="evidence" value="ECO:0007669"/>
    <property type="project" value="TreeGrafter"/>
</dbReference>
<keyword evidence="2" id="KW-0238">DNA-binding</keyword>
<dbReference type="InterPro" id="IPR028082">
    <property type="entry name" value="Peripla_BP_I"/>
</dbReference>
<evidence type="ECO:0000256" key="3">
    <source>
        <dbReference type="ARBA" id="ARBA00023163"/>
    </source>
</evidence>
<proteinExistence type="predicted"/>
<organism evidence="4 5">
    <name type="scientific">Parablautia muri</name>
    <dbReference type="NCBI Taxonomy" id="2320879"/>
    <lineage>
        <taxon>Bacteria</taxon>
        <taxon>Bacillati</taxon>
        <taxon>Bacillota</taxon>
        <taxon>Clostridia</taxon>
        <taxon>Lachnospirales</taxon>
        <taxon>Lachnospiraceae</taxon>
        <taxon>Parablautia</taxon>
    </lineage>
</organism>
<evidence type="ECO:0000313" key="4">
    <source>
        <dbReference type="EMBL" id="NBJ92336.1"/>
    </source>
</evidence>
<gene>
    <name evidence="4" type="ORF">D5281_06930</name>
</gene>
<evidence type="ECO:0000313" key="5">
    <source>
        <dbReference type="Proteomes" id="UP001154420"/>
    </source>
</evidence>
<keyword evidence="5" id="KW-1185">Reference proteome</keyword>
<sequence length="139" mass="15400">MTEGVNTGITRAGYKMQMSYIYGNQNLEEKIEELCESDCAGIVLLATEMSDRDIELCNNIRKPIVILDSSYDGSTKDCVAINNMQGTFLAPRYLIACGHTRLGYIHANVHINNFTERYEGLRRAITQAETGRRSGGATG</sequence>
<dbReference type="PANTHER" id="PTHR30146:SF109">
    <property type="entry name" value="HTH-TYPE TRANSCRIPTIONAL REGULATOR GALS"/>
    <property type="match status" value="1"/>
</dbReference>
<evidence type="ECO:0000256" key="2">
    <source>
        <dbReference type="ARBA" id="ARBA00023125"/>
    </source>
</evidence>
<dbReference type="Proteomes" id="UP001154420">
    <property type="component" value="Unassembled WGS sequence"/>
</dbReference>
<keyword evidence="1" id="KW-0805">Transcription regulation</keyword>
<reference evidence="4" key="1">
    <citation type="submission" date="2018-09" db="EMBL/GenBank/DDBJ databases">
        <title>Murine metabolic-syndrome-specific gut microbial biobank.</title>
        <authorList>
            <person name="Liu C."/>
        </authorList>
    </citation>
    <scope>NUCLEOTIDE SEQUENCE</scope>
    <source>
        <strain evidence="4">D42-62</strain>
    </source>
</reference>
<dbReference type="AlphaFoldDB" id="A0A9X5GRM5"/>
<dbReference type="GO" id="GO:0003700">
    <property type="term" value="F:DNA-binding transcription factor activity"/>
    <property type="evidence" value="ECO:0007669"/>
    <property type="project" value="TreeGrafter"/>
</dbReference>
<comment type="caution">
    <text evidence="4">The sequence shown here is derived from an EMBL/GenBank/DDBJ whole genome shotgun (WGS) entry which is preliminary data.</text>
</comment>
<dbReference type="EMBL" id="QZDT01000007">
    <property type="protein sequence ID" value="NBJ92336.1"/>
    <property type="molecule type" value="Genomic_DNA"/>
</dbReference>
<name>A0A9X5GRM5_9FIRM</name>
<dbReference type="SUPFAM" id="SSF53822">
    <property type="entry name" value="Periplasmic binding protein-like I"/>
    <property type="match status" value="1"/>
</dbReference>
<accession>A0A9X5GRM5</accession>